<feature type="region of interest" description="Disordered" evidence="1">
    <location>
        <begin position="1"/>
        <end position="21"/>
    </location>
</feature>
<sequence length="69" mass="7821">MHARIRERSCSGSGKHVTGADADTLLSRRGTHARLWRDPMGIWRRMNYEGCVRPTARGSELVSSSNFKF</sequence>
<reference evidence="2" key="1">
    <citation type="submission" date="2023-07" db="EMBL/GenBank/DDBJ databases">
        <title>draft genome sequence of fig (Ficus carica).</title>
        <authorList>
            <person name="Takahashi T."/>
            <person name="Nishimura K."/>
        </authorList>
    </citation>
    <scope>NUCLEOTIDE SEQUENCE</scope>
</reference>
<proteinExistence type="predicted"/>
<dbReference type="Proteomes" id="UP001187192">
    <property type="component" value="Unassembled WGS sequence"/>
</dbReference>
<organism evidence="2 3">
    <name type="scientific">Ficus carica</name>
    <name type="common">Common fig</name>
    <dbReference type="NCBI Taxonomy" id="3494"/>
    <lineage>
        <taxon>Eukaryota</taxon>
        <taxon>Viridiplantae</taxon>
        <taxon>Streptophyta</taxon>
        <taxon>Embryophyta</taxon>
        <taxon>Tracheophyta</taxon>
        <taxon>Spermatophyta</taxon>
        <taxon>Magnoliopsida</taxon>
        <taxon>eudicotyledons</taxon>
        <taxon>Gunneridae</taxon>
        <taxon>Pentapetalae</taxon>
        <taxon>rosids</taxon>
        <taxon>fabids</taxon>
        <taxon>Rosales</taxon>
        <taxon>Moraceae</taxon>
        <taxon>Ficeae</taxon>
        <taxon>Ficus</taxon>
    </lineage>
</organism>
<evidence type="ECO:0000313" key="2">
    <source>
        <dbReference type="EMBL" id="GMN58788.1"/>
    </source>
</evidence>
<comment type="caution">
    <text evidence="2">The sequence shown here is derived from an EMBL/GenBank/DDBJ whole genome shotgun (WGS) entry which is preliminary data.</text>
</comment>
<accession>A0AA88IVQ8</accession>
<dbReference type="AlphaFoldDB" id="A0AA88IVQ8"/>
<name>A0AA88IVQ8_FICCA</name>
<evidence type="ECO:0000256" key="1">
    <source>
        <dbReference type="SAM" id="MobiDB-lite"/>
    </source>
</evidence>
<evidence type="ECO:0000313" key="3">
    <source>
        <dbReference type="Proteomes" id="UP001187192"/>
    </source>
</evidence>
<dbReference type="EMBL" id="BTGU01000081">
    <property type="protein sequence ID" value="GMN58788.1"/>
    <property type="molecule type" value="Genomic_DNA"/>
</dbReference>
<protein>
    <submittedName>
        <fullName evidence="2">Uncharacterized protein</fullName>
    </submittedName>
</protein>
<keyword evidence="3" id="KW-1185">Reference proteome</keyword>
<gene>
    <name evidence="2" type="ORF">TIFTF001_027892</name>
</gene>